<protein>
    <recommendedName>
        <fullName evidence="4">Peptidase</fullName>
    </recommendedName>
</protein>
<evidence type="ECO:0008006" key="4">
    <source>
        <dbReference type="Google" id="ProtNLM"/>
    </source>
</evidence>
<keyword evidence="3" id="KW-1185">Reference proteome</keyword>
<evidence type="ECO:0000313" key="3">
    <source>
        <dbReference type="Proteomes" id="UP000199608"/>
    </source>
</evidence>
<gene>
    <name evidence="2" type="ORF">SAMN04487931_10646</name>
</gene>
<reference evidence="3" key="1">
    <citation type="submission" date="2016-10" db="EMBL/GenBank/DDBJ databases">
        <authorList>
            <person name="Varghese N."/>
            <person name="Submissions S."/>
        </authorList>
    </citation>
    <scope>NUCLEOTIDE SEQUENCE [LARGE SCALE GENOMIC DNA]</scope>
    <source>
        <strain evidence="3">DSM 3384</strain>
    </source>
</reference>
<keyword evidence="1" id="KW-0175">Coiled coil</keyword>
<organism evidence="2 3">
    <name type="scientific">Desulfobacula phenolica</name>
    <dbReference type="NCBI Taxonomy" id="90732"/>
    <lineage>
        <taxon>Bacteria</taxon>
        <taxon>Pseudomonadati</taxon>
        <taxon>Thermodesulfobacteriota</taxon>
        <taxon>Desulfobacteria</taxon>
        <taxon>Desulfobacterales</taxon>
        <taxon>Desulfobacteraceae</taxon>
        <taxon>Desulfobacula</taxon>
    </lineage>
</organism>
<evidence type="ECO:0000313" key="2">
    <source>
        <dbReference type="EMBL" id="SDU26855.1"/>
    </source>
</evidence>
<sequence length="361" mass="40904">MKFKGFEEYIEIFKGGKQTDSSGTPHDGDKLIEKALASFNANDHEPPAVIGHPKENAPAFAWVEGLKEEVVNGTKVLMAKFKQVVPEFEEMVKKGLFKKRSASFYPDGRLRHVGFLGAAPPAVKGLADIGFNEDDQVTFEFEESWKINSIGRLLNNIREFIIEKFGIDEANKVLSQWAIEDIKEPITEPDESFSDGLKPGEKKDMATFSEEQVKKAVEDAKKEERDKVNSEFEEKRREKQLSNDLESVQAFCDTMVKEGKIAPAWIDSGLKQFMESLAGSEPIEFSENQKQTPLEWLKDFFENQVPKLVEFKEIATREDLPNVEAEFAECEDEDRLELHKKIKALAAKENISYAEAADRVS</sequence>
<dbReference type="Proteomes" id="UP000199608">
    <property type="component" value="Unassembled WGS sequence"/>
</dbReference>
<dbReference type="EMBL" id="FNLL01000006">
    <property type="protein sequence ID" value="SDU26855.1"/>
    <property type="molecule type" value="Genomic_DNA"/>
</dbReference>
<dbReference type="AlphaFoldDB" id="A0A1H2H4W3"/>
<accession>A0A1H2H4W3</accession>
<feature type="coiled-coil region" evidence="1">
    <location>
        <begin position="206"/>
        <end position="238"/>
    </location>
</feature>
<proteinExistence type="predicted"/>
<evidence type="ECO:0000256" key="1">
    <source>
        <dbReference type="SAM" id="Coils"/>
    </source>
</evidence>
<name>A0A1H2H4W3_9BACT</name>
<dbReference type="RefSeq" id="WP_092233992.1">
    <property type="nucleotide sequence ID" value="NZ_FNLL01000006.1"/>
</dbReference>